<feature type="compositionally biased region" description="Basic and acidic residues" evidence="1">
    <location>
        <begin position="378"/>
        <end position="387"/>
    </location>
</feature>
<accession>A0A834FMA2</accession>
<name>A0A834FMA2_ORYME</name>
<proteinExistence type="predicted"/>
<dbReference type="InterPro" id="IPR000048">
    <property type="entry name" value="IQ_motif_EF-hand-BS"/>
</dbReference>
<evidence type="ECO:0000313" key="4">
    <source>
        <dbReference type="Proteomes" id="UP000646548"/>
    </source>
</evidence>
<feature type="compositionally biased region" description="Basic and acidic residues" evidence="1">
    <location>
        <begin position="349"/>
        <end position="363"/>
    </location>
</feature>
<dbReference type="InterPro" id="IPR003117">
    <property type="entry name" value="cAMP_dep_PK_reg_su_I/II_a/b"/>
</dbReference>
<feature type="compositionally biased region" description="Acidic residues" evidence="1">
    <location>
        <begin position="455"/>
        <end position="466"/>
    </location>
</feature>
<feature type="compositionally biased region" description="Basic and acidic residues" evidence="1">
    <location>
        <begin position="543"/>
        <end position="568"/>
    </location>
</feature>
<feature type="region of interest" description="Disordered" evidence="1">
    <location>
        <begin position="228"/>
        <end position="620"/>
    </location>
</feature>
<feature type="compositionally biased region" description="Polar residues" evidence="1">
    <location>
        <begin position="146"/>
        <end position="160"/>
    </location>
</feature>
<dbReference type="PANTHER" id="PTHR10699:SF16">
    <property type="entry name" value="SPERM SURFACE PROTEIN SP17"/>
    <property type="match status" value="1"/>
</dbReference>
<sequence length="620" mass="68361">MSVDFFTANLRVPRGLGAVIEGLAREILRDQPENIPEYAANYFNALLQQREESGVDPAEWAAKLEDRYHHNNFDLTDAAEKTSAAEMTRSVDGFEESQIKDESSAPLTEHIIASEKSLLSQNSNDDEESVVLSDELSGTDEDDHVTLNSPDTETGNTDLKSASLLSLTETSNVELVERQDDLQGSPLPPNPLLDLEAEEVAADSEENPLNSGLADVDVDVAELHGTEESFESDVHVSEEDKSVKPQLEVADEELFLPQNEIIQGNQEEPQQAQSADDDAAGSDSLIQTDIPKEDSLAELTSEEPVVSVGMEESDGKTAAENTQMNLLESQQKEELTDGLADQNVSDAEDQSKPEMKQCEREVDSEGEQTENQSLAFEILKEDMDRNNSDLNDSDDGEKDKGVKSIRASDQPTTEAENDIRVDEADRKDEEETREGPDEQSQETENETQPLSKEDEGTDAGVGEEEETQGKGEVEVKDGEVDLDPSQLTQLSGSMAGMEAESETCEESGRLSPQEKSLVESQQEEVTPQEKIATSNLSMTESYEGERSTEPEKDLSEPISKKEECSRPQEEEDIMDIPLDDPEANRAAAKIQAGFRGHMTRKKLKPEDKTEGEERQEDRGQ</sequence>
<dbReference type="CDD" id="cd23767">
    <property type="entry name" value="IQCD"/>
    <property type="match status" value="1"/>
</dbReference>
<gene>
    <name evidence="3" type="ORF">FQA47_014017</name>
</gene>
<feature type="compositionally biased region" description="Polar residues" evidence="1">
    <location>
        <begin position="319"/>
        <end position="329"/>
    </location>
</feature>
<dbReference type="CDD" id="cd12100">
    <property type="entry name" value="DD_CABYR_SP17"/>
    <property type="match status" value="1"/>
</dbReference>
<dbReference type="SMART" id="SM00394">
    <property type="entry name" value="RIIa"/>
    <property type="match status" value="1"/>
</dbReference>
<feature type="compositionally biased region" description="Acidic residues" evidence="1">
    <location>
        <begin position="569"/>
        <end position="581"/>
    </location>
</feature>
<dbReference type="SUPFAM" id="SSF47391">
    <property type="entry name" value="Dimerization-anchoring domain of cAMP-dependent PK regulatory subunit"/>
    <property type="match status" value="1"/>
</dbReference>
<feature type="compositionally biased region" description="Basic and acidic residues" evidence="1">
    <location>
        <begin position="228"/>
        <end position="243"/>
    </location>
</feature>
<dbReference type="InterPro" id="IPR047579">
    <property type="entry name" value="DD_CABYR_SP17"/>
</dbReference>
<feature type="region of interest" description="Disordered" evidence="1">
    <location>
        <begin position="117"/>
        <end position="160"/>
    </location>
</feature>
<feature type="region of interest" description="Disordered" evidence="1">
    <location>
        <begin position="79"/>
        <end position="105"/>
    </location>
</feature>
<feature type="domain" description="RIIa" evidence="2">
    <location>
        <begin position="14"/>
        <end position="51"/>
    </location>
</feature>
<dbReference type="PANTHER" id="PTHR10699">
    <property type="entry name" value="NEUROMODULIN"/>
    <property type="match status" value="1"/>
</dbReference>
<feature type="compositionally biased region" description="Basic and acidic residues" evidence="1">
    <location>
        <begin position="467"/>
        <end position="479"/>
    </location>
</feature>
<dbReference type="AlphaFoldDB" id="A0A834FMA2"/>
<feature type="compositionally biased region" description="Basic and acidic residues" evidence="1">
    <location>
        <begin position="417"/>
        <end position="436"/>
    </location>
</feature>
<dbReference type="Pfam" id="PF02197">
    <property type="entry name" value="RIIa"/>
    <property type="match status" value="1"/>
</dbReference>
<feature type="compositionally biased region" description="Polar residues" evidence="1">
    <location>
        <begin position="518"/>
        <end position="540"/>
    </location>
</feature>
<comment type="caution">
    <text evidence="3">The sequence shown here is derived from an EMBL/GenBank/DDBJ whole genome shotgun (WGS) entry which is preliminary data.</text>
</comment>
<protein>
    <submittedName>
        <fullName evidence="3">Sperm surface protein Sp17</fullName>
    </submittedName>
</protein>
<evidence type="ECO:0000313" key="3">
    <source>
        <dbReference type="EMBL" id="KAF6736834.1"/>
    </source>
</evidence>
<dbReference type="GO" id="GO:0005516">
    <property type="term" value="F:calmodulin binding"/>
    <property type="evidence" value="ECO:0007669"/>
    <property type="project" value="TreeGrafter"/>
</dbReference>
<feature type="compositionally biased region" description="Polar residues" evidence="1">
    <location>
        <begin position="260"/>
        <end position="269"/>
    </location>
</feature>
<evidence type="ECO:0000259" key="2">
    <source>
        <dbReference type="SMART" id="SM00394"/>
    </source>
</evidence>
<dbReference type="Gene3D" id="1.20.890.10">
    <property type="entry name" value="cAMP-dependent protein kinase regulatory subunit, dimerization-anchoring domain"/>
    <property type="match status" value="1"/>
</dbReference>
<organism evidence="3 4">
    <name type="scientific">Oryzias melastigma</name>
    <name type="common">Marine medaka</name>
    <dbReference type="NCBI Taxonomy" id="30732"/>
    <lineage>
        <taxon>Eukaryota</taxon>
        <taxon>Metazoa</taxon>
        <taxon>Chordata</taxon>
        <taxon>Craniata</taxon>
        <taxon>Vertebrata</taxon>
        <taxon>Euteleostomi</taxon>
        <taxon>Actinopterygii</taxon>
        <taxon>Neopterygii</taxon>
        <taxon>Teleostei</taxon>
        <taxon>Neoteleostei</taxon>
        <taxon>Acanthomorphata</taxon>
        <taxon>Ovalentaria</taxon>
        <taxon>Atherinomorphae</taxon>
        <taxon>Beloniformes</taxon>
        <taxon>Adrianichthyidae</taxon>
        <taxon>Oryziinae</taxon>
        <taxon>Oryzias</taxon>
    </lineage>
</organism>
<dbReference type="EMBL" id="WKFB01000077">
    <property type="protein sequence ID" value="KAF6736834.1"/>
    <property type="molecule type" value="Genomic_DNA"/>
</dbReference>
<dbReference type="SMART" id="SM00015">
    <property type="entry name" value="IQ"/>
    <property type="match status" value="1"/>
</dbReference>
<dbReference type="Pfam" id="PF00612">
    <property type="entry name" value="IQ"/>
    <property type="match status" value="1"/>
</dbReference>
<evidence type="ECO:0000256" key="1">
    <source>
        <dbReference type="SAM" id="MobiDB-lite"/>
    </source>
</evidence>
<feature type="compositionally biased region" description="Basic and acidic residues" evidence="1">
    <location>
        <begin position="604"/>
        <end position="620"/>
    </location>
</feature>
<reference evidence="3" key="1">
    <citation type="journal article" name="BMC Genomics">
        <title>Long-read sequencing and de novo genome assembly of marine medaka (Oryzias melastigma).</title>
        <authorList>
            <person name="Liang P."/>
            <person name="Saqib H.S.A."/>
            <person name="Ni X."/>
            <person name="Shen Y."/>
        </authorList>
    </citation>
    <scope>NUCLEOTIDE SEQUENCE</scope>
    <source>
        <strain evidence="3">Bigg-433</strain>
    </source>
</reference>
<dbReference type="PROSITE" id="PS50096">
    <property type="entry name" value="IQ"/>
    <property type="match status" value="1"/>
</dbReference>
<dbReference type="Proteomes" id="UP000646548">
    <property type="component" value="Unassembled WGS sequence"/>
</dbReference>